<evidence type="ECO:0000313" key="2">
    <source>
        <dbReference type="Proteomes" id="UP000004995"/>
    </source>
</evidence>
<accession>K3ZKR7</accession>
<evidence type="ECO:0000313" key="1">
    <source>
        <dbReference type="EnsemblPlants" id="KQK94074"/>
    </source>
</evidence>
<reference evidence="2" key="1">
    <citation type="journal article" date="2012" name="Nat. Biotechnol.">
        <title>Reference genome sequence of the model plant Setaria.</title>
        <authorList>
            <person name="Bennetzen J.L."/>
            <person name="Schmutz J."/>
            <person name="Wang H."/>
            <person name="Percifield R."/>
            <person name="Hawkins J."/>
            <person name="Pontaroli A.C."/>
            <person name="Estep M."/>
            <person name="Feng L."/>
            <person name="Vaughn J.N."/>
            <person name="Grimwood J."/>
            <person name="Jenkins J."/>
            <person name="Barry K."/>
            <person name="Lindquist E."/>
            <person name="Hellsten U."/>
            <person name="Deshpande S."/>
            <person name="Wang X."/>
            <person name="Wu X."/>
            <person name="Mitros T."/>
            <person name="Triplett J."/>
            <person name="Yang X."/>
            <person name="Ye C.Y."/>
            <person name="Mauro-Herrera M."/>
            <person name="Wang L."/>
            <person name="Li P."/>
            <person name="Sharma M."/>
            <person name="Sharma R."/>
            <person name="Ronald P.C."/>
            <person name="Panaud O."/>
            <person name="Kellogg E.A."/>
            <person name="Brutnell T.P."/>
            <person name="Doust A.N."/>
            <person name="Tuskan G.A."/>
            <person name="Rokhsar D."/>
            <person name="Devos K.M."/>
        </authorList>
    </citation>
    <scope>NUCLEOTIDE SEQUENCE [LARGE SCALE GENOMIC DNA]</scope>
    <source>
        <strain evidence="2">cv. Yugu1</strain>
    </source>
</reference>
<reference evidence="1" key="2">
    <citation type="submission" date="2018-08" db="UniProtKB">
        <authorList>
            <consortium name="EnsemblPlants"/>
        </authorList>
    </citation>
    <scope>IDENTIFICATION</scope>
    <source>
        <strain evidence="1">Yugu1</strain>
    </source>
</reference>
<dbReference type="EMBL" id="AGNK02004751">
    <property type="status" value="NOT_ANNOTATED_CDS"/>
    <property type="molecule type" value="Genomic_DNA"/>
</dbReference>
<sequence length="76" mass="8593">MQVTVIKILLAFVIRLESGHVYYIVWDPAACETGVYFSLSPFTCLGFPFWRFCGLFSYAMSLVYSSHVASREAPAM</sequence>
<dbReference type="Gramene" id="KQK94074">
    <property type="protein sequence ID" value="KQK94074"/>
    <property type="gene ID" value="SETIT_027173mg"/>
</dbReference>
<dbReference type="InParanoid" id="K3ZKR7"/>
<proteinExistence type="predicted"/>
<dbReference type="HOGENOM" id="CLU_2659212_0_0_1"/>
<dbReference type="EnsemblPlants" id="KQK94074">
    <property type="protein sequence ID" value="KQK94074"/>
    <property type="gene ID" value="SETIT_027173mg"/>
</dbReference>
<dbReference type="Proteomes" id="UP000004995">
    <property type="component" value="Unassembled WGS sequence"/>
</dbReference>
<dbReference type="AlphaFoldDB" id="K3ZKR7"/>
<protein>
    <submittedName>
        <fullName evidence="1">Uncharacterized protein</fullName>
    </submittedName>
</protein>
<keyword evidence="2" id="KW-1185">Reference proteome</keyword>
<organism evidence="1 2">
    <name type="scientific">Setaria italica</name>
    <name type="common">Foxtail millet</name>
    <name type="synonym">Panicum italicum</name>
    <dbReference type="NCBI Taxonomy" id="4555"/>
    <lineage>
        <taxon>Eukaryota</taxon>
        <taxon>Viridiplantae</taxon>
        <taxon>Streptophyta</taxon>
        <taxon>Embryophyta</taxon>
        <taxon>Tracheophyta</taxon>
        <taxon>Spermatophyta</taxon>
        <taxon>Magnoliopsida</taxon>
        <taxon>Liliopsida</taxon>
        <taxon>Poales</taxon>
        <taxon>Poaceae</taxon>
        <taxon>PACMAD clade</taxon>
        <taxon>Panicoideae</taxon>
        <taxon>Panicodae</taxon>
        <taxon>Paniceae</taxon>
        <taxon>Cenchrinae</taxon>
        <taxon>Setaria</taxon>
    </lineage>
</organism>
<name>K3ZKR7_SETIT</name>